<keyword evidence="5" id="KW-1185">Reference proteome</keyword>
<gene>
    <name evidence="4" type="ORF">BJ988_002759</name>
</gene>
<dbReference type="Gene3D" id="1.10.10.60">
    <property type="entry name" value="Homeodomain-like"/>
    <property type="match status" value="1"/>
</dbReference>
<reference evidence="4 5" key="1">
    <citation type="submission" date="2020-07" db="EMBL/GenBank/DDBJ databases">
        <title>Sequencing the genomes of 1000 actinobacteria strains.</title>
        <authorList>
            <person name="Klenk H.-P."/>
        </authorList>
    </citation>
    <scope>NUCLEOTIDE SEQUENCE [LARGE SCALE GENOMIC DNA]</scope>
    <source>
        <strain evidence="4 5">DSM 26487</strain>
    </source>
</reference>
<evidence type="ECO:0000313" key="4">
    <source>
        <dbReference type="EMBL" id="NYI78111.1"/>
    </source>
</evidence>
<dbReference type="PANTHER" id="PTHR30055:SF226">
    <property type="entry name" value="HTH-TYPE TRANSCRIPTIONAL REGULATOR PKSA"/>
    <property type="match status" value="1"/>
</dbReference>
<dbReference type="SUPFAM" id="SSF48498">
    <property type="entry name" value="Tetracyclin repressor-like, C-terminal domain"/>
    <property type="match status" value="1"/>
</dbReference>
<name>A0A7Z0ISM9_9ACTN</name>
<evidence type="ECO:0000259" key="3">
    <source>
        <dbReference type="PROSITE" id="PS50977"/>
    </source>
</evidence>
<dbReference type="InterPro" id="IPR009057">
    <property type="entry name" value="Homeodomain-like_sf"/>
</dbReference>
<feature type="domain" description="HTH tetR-type" evidence="3">
    <location>
        <begin position="18"/>
        <end position="78"/>
    </location>
</feature>
<dbReference type="InterPro" id="IPR050109">
    <property type="entry name" value="HTH-type_TetR-like_transc_reg"/>
</dbReference>
<comment type="caution">
    <text evidence="4">The sequence shown here is derived from an EMBL/GenBank/DDBJ whole genome shotgun (WGS) entry which is preliminary data.</text>
</comment>
<dbReference type="Gene3D" id="1.10.357.10">
    <property type="entry name" value="Tetracycline Repressor, domain 2"/>
    <property type="match status" value="1"/>
</dbReference>
<dbReference type="GO" id="GO:0000976">
    <property type="term" value="F:transcription cis-regulatory region binding"/>
    <property type="evidence" value="ECO:0007669"/>
    <property type="project" value="TreeGrafter"/>
</dbReference>
<feature type="DNA-binding region" description="H-T-H motif" evidence="2">
    <location>
        <begin position="41"/>
        <end position="60"/>
    </location>
</feature>
<dbReference type="Pfam" id="PF00440">
    <property type="entry name" value="TetR_N"/>
    <property type="match status" value="1"/>
</dbReference>
<dbReference type="InterPro" id="IPR001647">
    <property type="entry name" value="HTH_TetR"/>
</dbReference>
<dbReference type="Proteomes" id="UP000564496">
    <property type="component" value="Unassembled WGS sequence"/>
</dbReference>
<dbReference type="AlphaFoldDB" id="A0A7Z0ISM9"/>
<dbReference type="InterPro" id="IPR036271">
    <property type="entry name" value="Tet_transcr_reg_TetR-rel_C_sf"/>
</dbReference>
<evidence type="ECO:0000256" key="2">
    <source>
        <dbReference type="PROSITE-ProRule" id="PRU00335"/>
    </source>
</evidence>
<evidence type="ECO:0000313" key="5">
    <source>
        <dbReference type="Proteomes" id="UP000564496"/>
    </source>
</evidence>
<organism evidence="4 5">
    <name type="scientific">Nocardioides panzhihuensis</name>
    <dbReference type="NCBI Taxonomy" id="860243"/>
    <lineage>
        <taxon>Bacteria</taxon>
        <taxon>Bacillati</taxon>
        <taxon>Actinomycetota</taxon>
        <taxon>Actinomycetes</taxon>
        <taxon>Propionibacteriales</taxon>
        <taxon>Nocardioidaceae</taxon>
        <taxon>Nocardioides</taxon>
    </lineage>
</organism>
<keyword evidence="1 2" id="KW-0238">DNA-binding</keyword>
<dbReference type="EMBL" id="JACBZR010000001">
    <property type="protein sequence ID" value="NYI78111.1"/>
    <property type="molecule type" value="Genomic_DNA"/>
</dbReference>
<accession>A0A7Z0ISM9</accession>
<evidence type="ECO:0000256" key="1">
    <source>
        <dbReference type="ARBA" id="ARBA00023125"/>
    </source>
</evidence>
<dbReference type="PROSITE" id="PS50977">
    <property type="entry name" value="HTH_TETR_2"/>
    <property type="match status" value="1"/>
</dbReference>
<dbReference type="SUPFAM" id="SSF46689">
    <property type="entry name" value="Homeodomain-like"/>
    <property type="match status" value="1"/>
</dbReference>
<protein>
    <submittedName>
        <fullName evidence="4">AcrR family transcriptional regulator</fullName>
    </submittedName>
</protein>
<dbReference type="RefSeq" id="WP_179658511.1">
    <property type="nucleotide sequence ID" value="NZ_JACBZR010000001.1"/>
</dbReference>
<dbReference type="InterPro" id="IPR041490">
    <property type="entry name" value="KstR2_TetR_C"/>
</dbReference>
<dbReference type="GO" id="GO:0003700">
    <property type="term" value="F:DNA-binding transcription factor activity"/>
    <property type="evidence" value="ECO:0007669"/>
    <property type="project" value="TreeGrafter"/>
</dbReference>
<sequence length="224" mass="24942">MAQEGRSYGGLTREERDAQRRQRLLAAAKEIIGTKGYAASTIPGLCAASKVSTRHFYELYPGKEDLFVDLYDRITADSYARVAASLRATAGEPIFERVPAAMLAYLDPMLKDTRVARIAFVEIVGASPRIEKLRLGYRETLVEIVSTECAAAVRRGEIRDRDWRFAALALVGAVTAIVYDWALHQPRSSRETLENQLAELALVLFISDQVYLPGSSGYRPDVQR</sequence>
<dbReference type="Pfam" id="PF17932">
    <property type="entry name" value="TetR_C_24"/>
    <property type="match status" value="1"/>
</dbReference>
<proteinExistence type="predicted"/>
<dbReference type="PANTHER" id="PTHR30055">
    <property type="entry name" value="HTH-TYPE TRANSCRIPTIONAL REGULATOR RUTR"/>
    <property type="match status" value="1"/>
</dbReference>